<sequence>MRLALDPRARRLLRRVPRNTVYTAMELLLLTLLAIQGARLVWTLATPVGPVGEWTAKSALSPAVSSDASGLGDFDPFFRLSGDSGPMVVTSLDLKLFGVRENRASGRGSAIIGTPDGRQQSFEVGGEIVPGVTLQSVGFDGVVITRGGTAEQLFLDQSPPATVVAPDGNAVSEIAPAPPVVPPAASQMRFAPRMEGGEVRGVVVQPAGSGDAFRAAGFAPGDVILSVNGRSIRSADDARRLAAEIDGREAILQVDRDGRLLSLRVGADR</sequence>
<accession>A0A2U2IZL3</accession>
<keyword evidence="2" id="KW-0813">Transport</keyword>
<proteinExistence type="predicted"/>
<dbReference type="EMBL" id="QFFF01000001">
    <property type="protein sequence ID" value="PWG01530.1"/>
    <property type="molecule type" value="Genomic_DNA"/>
</dbReference>
<dbReference type="GO" id="GO:0015031">
    <property type="term" value="P:protein transport"/>
    <property type="evidence" value="ECO:0007669"/>
    <property type="project" value="UniProtKB-KW"/>
</dbReference>
<dbReference type="Gene3D" id="2.30.30.830">
    <property type="match status" value="1"/>
</dbReference>
<evidence type="ECO:0000313" key="11">
    <source>
        <dbReference type="EMBL" id="PWG01530.1"/>
    </source>
</evidence>
<evidence type="ECO:0000256" key="2">
    <source>
        <dbReference type="ARBA" id="ARBA00022448"/>
    </source>
</evidence>
<dbReference type="InterPro" id="IPR001478">
    <property type="entry name" value="PDZ"/>
</dbReference>
<dbReference type="Gene3D" id="2.30.42.10">
    <property type="match status" value="1"/>
</dbReference>
<dbReference type="OrthoDB" id="9812912at2"/>
<dbReference type="SUPFAM" id="SSF50156">
    <property type="entry name" value="PDZ domain-like"/>
    <property type="match status" value="1"/>
</dbReference>
<feature type="domain" description="PDZ" evidence="10">
    <location>
        <begin position="200"/>
        <end position="265"/>
    </location>
</feature>
<dbReference type="Proteomes" id="UP000245916">
    <property type="component" value="Unassembled WGS sequence"/>
</dbReference>
<keyword evidence="12" id="KW-1185">Reference proteome</keyword>
<evidence type="ECO:0000256" key="6">
    <source>
        <dbReference type="ARBA" id="ARBA00022927"/>
    </source>
</evidence>
<keyword evidence="3" id="KW-1003">Cell membrane</keyword>
<keyword evidence="4" id="KW-0997">Cell inner membrane</keyword>
<keyword evidence="7" id="KW-1133">Transmembrane helix</keyword>
<evidence type="ECO:0000256" key="3">
    <source>
        <dbReference type="ARBA" id="ARBA00022475"/>
    </source>
</evidence>
<name>A0A2U2IZL3_9SPHN</name>
<evidence type="ECO:0000313" key="12">
    <source>
        <dbReference type="Proteomes" id="UP000245916"/>
    </source>
</evidence>
<evidence type="ECO:0000259" key="9">
    <source>
        <dbReference type="Pfam" id="PF11356"/>
    </source>
</evidence>
<dbReference type="InterPro" id="IPR024961">
    <property type="entry name" value="T2SS_GspC_N"/>
</dbReference>
<comment type="caution">
    <text evidence="11">The sequence shown here is derived from an EMBL/GenBank/DDBJ whole genome shotgun (WGS) entry which is preliminary data.</text>
</comment>
<comment type="subcellular location">
    <subcellularLocation>
        <location evidence="1">Cell inner membrane</location>
    </subcellularLocation>
</comment>
<evidence type="ECO:0000256" key="7">
    <source>
        <dbReference type="ARBA" id="ARBA00022989"/>
    </source>
</evidence>
<organism evidence="11 12">
    <name type="scientific">Allosphingosinicella humi</name>
    <dbReference type="NCBI Taxonomy" id="2068657"/>
    <lineage>
        <taxon>Bacteria</taxon>
        <taxon>Pseudomonadati</taxon>
        <taxon>Pseudomonadota</taxon>
        <taxon>Alphaproteobacteria</taxon>
        <taxon>Sphingomonadales</taxon>
        <taxon>Sphingomonadaceae</taxon>
        <taxon>Allosphingosinicella</taxon>
    </lineage>
</organism>
<feature type="domain" description="Type II secretion system protein GspC N-terminal" evidence="9">
    <location>
        <begin position="27"/>
        <end position="155"/>
    </location>
</feature>
<evidence type="ECO:0000256" key="5">
    <source>
        <dbReference type="ARBA" id="ARBA00022692"/>
    </source>
</evidence>
<keyword evidence="8" id="KW-0472">Membrane</keyword>
<dbReference type="GO" id="GO:0005886">
    <property type="term" value="C:plasma membrane"/>
    <property type="evidence" value="ECO:0007669"/>
    <property type="project" value="UniProtKB-SubCell"/>
</dbReference>
<gene>
    <name evidence="11" type="ORF">DF286_00590</name>
</gene>
<evidence type="ECO:0000256" key="4">
    <source>
        <dbReference type="ARBA" id="ARBA00022519"/>
    </source>
</evidence>
<keyword evidence="6" id="KW-0653">Protein transport</keyword>
<evidence type="ECO:0000256" key="8">
    <source>
        <dbReference type="ARBA" id="ARBA00023136"/>
    </source>
</evidence>
<dbReference type="InterPro" id="IPR036034">
    <property type="entry name" value="PDZ_sf"/>
</dbReference>
<keyword evidence="5" id="KW-0812">Transmembrane</keyword>
<dbReference type="RefSeq" id="WP_109269670.1">
    <property type="nucleotide sequence ID" value="NZ_QFFF01000001.1"/>
</dbReference>
<protein>
    <submittedName>
        <fullName evidence="11">Type II secretory pathway component PulC</fullName>
    </submittedName>
</protein>
<dbReference type="AlphaFoldDB" id="A0A2U2IZL3"/>
<reference evidence="11 12" key="1">
    <citation type="submission" date="2018-05" db="EMBL/GenBank/DDBJ databases">
        <title>Genome of Sphingosinicella humi QZX222.</title>
        <authorList>
            <person name="Qiao Z."/>
            <person name="Wang G."/>
        </authorList>
    </citation>
    <scope>NUCLEOTIDE SEQUENCE [LARGE SCALE GENOMIC DNA]</scope>
    <source>
        <strain evidence="11 12">QZX222</strain>
    </source>
</reference>
<evidence type="ECO:0000259" key="10">
    <source>
        <dbReference type="Pfam" id="PF13180"/>
    </source>
</evidence>
<evidence type="ECO:0000256" key="1">
    <source>
        <dbReference type="ARBA" id="ARBA00004533"/>
    </source>
</evidence>
<dbReference type="Pfam" id="PF13180">
    <property type="entry name" value="PDZ_2"/>
    <property type="match status" value="1"/>
</dbReference>
<dbReference type="Pfam" id="PF11356">
    <property type="entry name" value="T2SSC"/>
    <property type="match status" value="1"/>
</dbReference>